<dbReference type="AlphaFoldDB" id="A0A0C1ZLC8"/>
<evidence type="ECO:0000313" key="1">
    <source>
        <dbReference type="EMBL" id="KIF53896.1"/>
    </source>
</evidence>
<dbReference type="RefSeq" id="WP_020197772.1">
    <property type="nucleotide sequence ID" value="NZ_BAOH01000140.1"/>
</dbReference>
<gene>
    <name evidence="1" type="ORF">H735_05790</name>
</gene>
<sequence>MTDAEIELQHIWLEVQAERWQNLSRFFFSFYCYRLNLVSKSNKVCWETARAELPCSLSIQERKHAVIEPLVPEQTIVGLLKTKTKDGEMSFDAMTRTLDKFLHYVVISKKEKAQLLSNMPASWYQQHHKPILARFEQANIVIDEKQNSIKT</sequence>
<proteinExistence type="predicted"/>
<reference evidence="1 2" key="1">
    <citation type="submission" date="2014-07" db="EMBL/GenBank/DDBJ databases">
        <title>Unique and conserved regions in Vibrio harveyi and related species in comparison with the shrimp pathogen Vibrio harveyi CAIM 1792.</title>
        <authorList>
            <person name="Espinoza-Valles I."/>
            <person name="Vora G."/>
            <person name="Leekitcharoenphon P."/>
            <person name="Ussery D."/>
            <person name="Hoj L."/>
            <person name="Gomez-Gil B."/>
        </authorList>
    </citation>
    <scope>NUCLEOTIDE SEQUENCE [LARGE SCALE GENOMIC DNA]</scope>
    <source>
        <strain evidence="2">CAIM 1854 / LMG 25443</strain>
    </source>
</reference>
<organism evidence="1 2">
    <name type="scientific">Vibrio owensii CAIM 1854 = LMG 25443</name>
    <dbReference type="NCBI Taxonomy" id="1229493"/>
    <lineage>
        <taxon>Bacteria</taxon>
        <taxon>Pseudomonadati</taxon>
        <taxon>Pseudomonadota</taxon>
        <taxon>Gammaproteobacteria</taxon>
        <taxon>Vibrionales</taxon>
        <taxon>Vibrionaceae</taxon>
        <taxon>Vibrio</taxon>
    </lineage>
</organism>
<accession>A0A0C1ZLC8</accession>
<dbReference type="PATRIC" id="fig|1229493.5.peg.222"/>
<dbReference type="Proteomes" id="UP000031586">
    <property type="component" value="Unassembled WGS sequence"/>
</dbReference>
<comment type="caution">
    <text evidence="1">The sequence shown here is derived from an EMBL/GenBank/DDBJ whole genome shotgun (WGS) entry which is preliminary data.</text>
</comment>
<name>A0A0C1ZLC8_9VIBR</name>
<dbReference type="EMBL" id="JPRD01000011">
    <property type="protein sequence ID" value="KIF53896.1"/>
    <property type="molecule type" value="Genomic_DNA"/>
</dbReference>
<evidence type="ECO:0000313" key="2">
    <source>
        <dbReference type="Proteomes" id="UP000031586"/>
    </source>
</evidence>
<protein>
    <submittedName>
        <fullName evidence="1">Uncharacterized protein</fullName>
    </submittedName>
</protein>